<dbReference type="InterPro" id="IPR016161">
    <property type="entry name" value="Ald_DH/histidinol_DH"/>
</dbReference>
<dbReference type="InterPro" id="IPR051020">
    <property type="entry name" value="ALDH-related_metabolic_enz"/>
</dbReference>
<accession>A0ABW4Z9M1</accession>
<keyword evidence="5" id="KW-1185">Reference proteome</keyword>
<sequence>MSNTLKVYSAYQQELIAELPLLDDSAIDKALTTARTLADDKHNQLPAWERHSILKRAAELMLEHRNTLAQQAAREGGKPWADTMVEVNRAIEGVKLAAEAINSLTGSPVPMGHTPASAHRLAHTSREPIGVVVAISAFNHPLNLIVHQVATAVAAGCPVIVKPAGTTPLSCIAFRDILIDAGLPTDWCQVALCKAPVAESLATDPRVNFLSFIGSGRVGWSLRSKIAPGTRCALEHGGVAPAIIEPDADLKKVVPSLTKGGFYHAGQVCVSVQRVYIQQTILYQLAELLKEAAEQLIVGDPLEHETQVGPLITPNEVQRVHQWVEEAIEEGASLLCGGEILSETTYAPTILLSPNKNSKVSTQEVFGPVLCLYGYENLDHAIQDANGLNVAFQSSIFTQDIDTAMQAASQLDATAVMINDHTAFRVDWMPFGGRKTSGLGLGGIEQTVHDMTQEKMILINYSTE</sequence>
<protein>
    <submittedName>
        <fullName evidence="4">Aldehyde dehydrogenase family protein</fullName>
    </submittedName>
</protein>
<dbReference type="InterPro" id="IPR015590">
    <property type="entry name" value="Aldehyde_DH_dom"/>
</dbReference>
<dbReference type="PANTHER" id="PTHR42991:SF1">
    <property type="entry name" value="ALDEHYDE DEHYDROGENASE"/>
    <property type="match status" value="1"/>
</dbReference>
<dbReference type="Gene3D" id="3.40.309.10">
    <property type="entry name" value="Aldehyde Dehydrogenase, Chain A, domain 2"/>
    <property type="match status" value="1"/>
</dbReference>
<evidence type="ECO:0000256" key="1">
    <source>
        <dbReference type="ARBA" id="ARBA00009986"/>
    </source>
</evidence>
<dbReference type="RefSeq" id="WP_377090963.1">
    <property type="nucleotide sequence ID" value="NZ_JBHSJL010000014.1"/>
</dbReference>
<dbReference type="SUPFAM" id="SSF53720">
    <property type="entry name" value="ALDH-like"/>
    <property type="match status" value="1"/>
</dbReference>
<evidence type="ECO:0000259" key="3">
    <source>
        <dbReference type="Pfam" id="PF00171"/>
    </source>
</evidence>
<comment type="caution">
    <text evidence="4">The sequence shown here is derived from an EMBL/GenBank/DDBJ whole genome shotgun (WGS) entry which is preliminary data.</text>
</comment>
<proteinExistence type="inferred from homology"/>
<comment type="similarity">
    <text evidence="1">Belongs to the aldehyde dehydrogenase family.</text>
</comment>
<dbReference type="PANTHER" id="PTHR42991">
    <property type="entry name" value="ALDEHYDE DEHYDROGENASE"/>
    <property type="match status" value="1"/>
</dbReference>
<organism evidence="4 5">
    <name type="scientific">Rubritalea tangerina</name>
    <dbReference type="NCBI Taxonomy" id="430798"/>
    <lineage>
        <taxon>Bacteria</taxon>
        <taxon>Pseudomonadati</taxon>
        <taxon>Verrucomicrobiota</taxon>
        <taxon>Verrucomicrobiia</taxon>
        <taxon>Verrucomicrobiales</taxon>
        <taxon>Rubritaleaceae</taxon>
        <taxon>Rubritalea</taxon>
    </lineage>
</organism>
<keyword evidence="2" id="KW-0560">Oxidoreductase</keyword>
<name>A0ABW4Z9M1_9BACT</name>
<dbReference type="InterPro" id="IPR016162">
    <property type="entry name" value="Ald_DH_N"/>
</dbReference>
<evidence type="ECO:0000313" key="4">
    <source>
        <dbReference type="EMBL" id="MFD2158633.1"/>
    </source>
</evidence>
<dbReference type="Gene3D" id="3.40.605.10">
    <property type="entry name" value="Aldehyde Dehydrogenase, Chain A, domain 1"/>
    <property type="match status" value="1"/>
</dbReference>
<evidence type="ECO:0000313" key="5">
    <source>
        <dbReference type="Proteomes" id="UP001597389"/>
    </source>
</evidence>
<dbReference type="Proteomes" id="UP001597389">
    <property type="component" value="Unassembled WGS sequence"/>
</dbReference>
<gene>
    <name evidence="4" type="ORF">ACFSW8_06965</name>
</gene>
<reference evidence="5" key="1">
    <citation type="journal article" date="2019" name="Int. J. Syst. Evol. Microbiol.">
        <title>The Global Catalogue of Microorganisms (GCM) 10K type strain sequencing project: providing services to taxonomists for standard genome sequencing and annotation.</title>
        <authorList>
            <consortium name="The Broad Institute Genomics Platform"/>
            <consortium name="The Broad Institute Genome Sequencing Center for Infectious Disease"/>
            <person name="Wu L."/>
            <person name="Ma J."/>
        </authorList>
    </citation>
    <scope>NUCLEOTIDE SEQUENCE [LARGE SCALE GENOMIC DNA]</scope>
    <source>
        <strain evidence="5">CCUG 57942</strain>
    </source>
</reference>
<dbReference type="EMBL" id="JBHUJB010000031">
    <property type="protein sequence ID" value="MFD2158633.1"/>
    <property type="molecule type" value="Genomic_DNA"/>
</dbReference>
<dbReference type="InterPro" id="IPR016163">
    <property type="entry name" value="Ald_DH_C"/>
</dbReference>
<evidence type="ECO:0000256" key="2">
    <source>
        <dbReference type="ARBA" id="ARBA00023002"/>
    </source>
</evidence>
<dbReference type="Pfam" id="PF00171">
    <property type="entry name" value="Aldedh"/>
    <property type="match status" value="1"/>
</dbReference>
<feature type="domain" description="Aldehyde dehydrogenase" evidence="3">
    <location>
        <begin position="3"/>
        <end position="457"/>
    </location>
</feature>